<dbReference type="SUPFAM" id="SSF47336">
    <property type="entry name" value="ACP-like"/>
    <property type="match status" value="1"/>
</dbReference>
<dbReference type="Gene3D" id="3.40.47.10">
    <property type="match status" value="1"/>
</dbReference>
<feature type="active site" description="Proton donor; for dehydratase activity" evidence="8">
    <location>
        <position position="1166"/>
    </location>
</feature>
<dbReference type="CDD" id="cd00833">
    <property type="entry name" value="PKS"/>
    <property type="match status" value="1"/>
</dbReference>
<evidence type="ECO:0000256" key="6">
    <source>
        <dbReference type="ARBA" id="ARBA00023268"/>
    </source>
</evidence>
<evidence type="ECO:0000259" key="9">
    <source>
        <dbReference type="PROSITE" id="PS50075"/>
    </source>
</evidence>
<feature type="region of interest" description="C-terminal hotdog fold" evidence="8">
    <location>
        <begin position="1104"/>
        <end position="1258"/>
    </location>
</feature>
<dbReference type="Gene3D" id="3.40.50.150">
    <property type="entry name" value="Vaccinia Virus protein VP39"/>
    <property type="match status" value="1"/>
</dbReference>
<evidence type="ECO:0000313" key="12">
    <source>
        <dbReference type="EMBL" id="APX44009.1"/>
    </source>
</evidence>
<dbReference type="CDD" id="cd05195">
    <property type="entry name" value="enoyl_red"/>
    <property type="match status" value="1"/>
</dbReference>
<dbReference type="InterPro" id="IPR057326">
    <property type="entry name" value="KR_dom"/>
</dbReference>
<dbReference type="InterPro" id="IPR006162">
    <property type="entry name" value="Ppantetheine_attach_site"/>
</dbReference>
<evidence type="ECO:0000256" key="5">
    <source>
        <dbReference type="ARBA" id="ARBA00023002"/>
    </source>
</evidence>
<keyword evidence="3" id="KW-0808">Transferase</keyword>
<dbReference type="SUPFAM" id="SSF53335">
    <property type="entry name" value="S-adenosyl-L-methionine-dependent methyltransferases"/>
    <property type="match status" value="1"/>
</dbReference>
<dbReference type="SMART" id="SM00825">
    <property type="entry name" value="PKS_KS"/>
    <property type="match status" value="1"/>
</dbReference>
<keyword evidence="6" id="KW-0511">Multifunctional enzyme</keyword>
<dbReference type="Gene3D" id="3.30.70.3290">
    <property type="match status" value="1"/>
</dbReference>
<dbReference type="Pfam" id="PF13602">
    <property type="entry name" value="ADH_zinc_N_2"/>
    <property type="match status" value="1"/>
</dbReference>
<evidence type="ECO:0000259" key="10">
    <source>
        <dbReference type="PROSITE" id="PS52004"/>
    </source>
</evidence>
<keyword evidence="2" id="KW-0597">Phosphoprotein</keyword>
<dbReference type="Gene3D" id="3.10.129.110">
    <property type="entry name" value="Polyketide synthase dehydratase"/>
    <property type="match status" value="1"/>
</dbReference>
<dbReference type="GO" id="GO:0016491">
    <property type="term" value="F:oxidoreductase activity"/>
    <property type="evidence" value="ECO:0007669"/>
    <property type="project" value="UniProtKB-KW"/>
</dbReference>
<dbReference type="SUPFAM" id="SSF50129">
    <property type="entry name" value="GroES-like"/>
    <property type="match status" value="1"/>
</dbReference>
<feature type="domain" description="PKS/mFAS DH" evidence="11">
    <location>
        <begin position="937"/>
        <end position="1258"/>
    </location>
</feature>
<dbReference type="InterPro" id="IPR020841">
    <property type="entry name" value="PKS_Beta-ketoAc_synthase_dom"/>
</dbReference>
<sequence>MDSEPFAIIGLSLKLPQSAVDEPSLWQVLERGENLMTEWPEDRLLVDSFADGADLGKPNTIKGRGAHFIKEDPAVFDAPFFSITASEAASMDPQQRWALESAYHAFENAGIPMHSLRGSRTAVFAGLMTDDYTFMTSRDIDQAPRQSATGLSPPIIPNRISWYFGMHGPSVAVQTACSSGLVAVDMACQAMAKGDADMALVIGTSALLGPELPVMLSNMNFLSRDSRCYSFDARANGYARGEGVVALVIKPLARALESGDVIRSVVRATGQNQDGRTPTLTQPSSTAQEALIRQVYARAGLDFADTRYFEAHGTGTPTGDPIEMTGIGRVFRKHRSPKEPLYVGSIKANVGHLEGASGLAGLLKSVLVLEKGIIPRNALFEKMNPDIDAEFYNIQVPTENTPWPSSGLRRVSVSSYGFGGANAHAILDDAYHYLESRGLGGFHNCTESDSHSLSNYTNGVTDTVKDQSEPTLFVWSANDAGAVQRVLDGYREYFSTTIAHNKRNIERLAYTLAVRRSLMAWRTFAIVDTATGELSAAKAIRASSGLGLAFVFTGQGAQYCDMGLELLRYPVFEESLKLSDAFLTSFGCEWSVFDEIRNAEGINRPEASQPLTTVLQIALVQLLRSLGVMPAAVLGHSSGEIAAAYTIGALSHESACLVSYWRGQLAGKLRGTSHDGAMMSVNLSESQVPGFLEKIGVEKNVIHTACINSPTNVTLSGPSDVLDLLKEHLTDEQIFAQKLTTGVAYHSPAMQAVSAEYIERIGSLSSGEATGVPMISSVTGQLAALKLLSTPQYWAGNLVSPVRFSDAVQCLAGTGDALPLPPGIEAVTDILEVGPHSALRRPIRDTLTSISSGSGSTIRYHCTLTRSQSPGWTMVSLMGTLYCHGYPVSIAAANKLDGAAKQPFLVDCPLYPFDRSRKYWLESRVSKDLRLRPHSQGHLLGRRSNHWNALQPTWRNWLSVETMPWLADHVVNDSPVCPGTGMGVMVMEAAKQLASTGPGSRPISGVLLKNCKLLAPISVGEKAQLATETELQLRPATQAHEKEHASWEARLCSYRDGHWTENFRAQVHIQYEDANDGQVDHGREALLRRQQLDQLLAQTGVQATTALGTQDFYSYCASQGLQYGDAFRCLSEIRCDGRSAAIACLDVAETAKHYPANNLVNPSNLDAAVHLYYARLSNGLAEPMPTLVPQRVKSIWVSAKAWEQKTSVLRVVSVDAEAVNRSSSTATETNVYIFGDDGSPLVYFEHCVMAEVARPQDKDGASLDRPLLYGIHWKPQLSSLLSGPRLQGLFHQRLMPRCSDEPTCSCLLNQKASDDFRANMLRKWMDEGQFRHFLDLASHENPDLKVLEVGAGTAEVMRQVVAALQGFETETGQTRFAHYTFTDTSSDSLDVIREFEDLQDRRGRTSFQILTLDRDPVEEGFEIGSFDLIIAAGEIHDRAKPEETLLYLRSLLRPRGILVAADFGATESGFIDVGEVRASCSDSWNHSGRETEGQPSLLAREQHWDQLMRQTGFSGIELTIRNSGLRAGYHGGLLVTSAIADHDEDVQQSTALISDAQVLLIMDQACETQLSFATEIEKQCPSRRVELTELATNQDWTWPDNAIVICLLEIDRPRLSALSEDDFVSLRCLFSGCQQLLWVTSSTRSDPHYGMATGFLRSMRSEDANKRVVTLSLEHSGPKLDTDAAVSVVDVLRQCFIANSASAETEFVVCDGQLHIPRATREINLDHERVSRLHPQLLSESLHPGPPLMVTVGTPGLLDSLRLEEDPVCQDELRPDEVEVKAEAWVLNFRDVFIALGRLGSEKLGFDLAGTVIRVGSGCEESGLQPGDRVILGIPGCMRTHPRAPAAHVLKIPSALTPHQAASIMVPGVTAYQGLMNIARLQRGETILIHSAAGSTGQFAVGLARWLGAEVFATVGFDSKKQLLMDRWGIPEDHIFYSRDTSFAQGVMRMTHGRGVDVVFNSLSGDGLEASWECVAPYGRFIEIGKVDIAANSALPMARFAQNVTFGAVDMHHIARTNPSLLRQLMIKCLDLACRQDFIGIPTPIHVFPMSELEKAFRFVQSGKNSGRTIVTLEETEVVQKLVVRRSTWRFDQNSTYMVIGGLGGLGRPIIRWMADRGAKHLILPSRSGATSEAAINVVSELREKGVRVLAPRCNAAVANEVSATLNAAYSEGFPPVRGCINSSMDLQDSVFENMTYAQWTRSITSKVETSWTLHQMLPRDLDFFILLSSVAGIYGLPGQSNYAAGCAFQDALARHRTATGYPGVSVSLDLGWMRDDGAIHESADLKRRFTSASDMKPVATADLLAVLDHYCDPSLPSLDQDRSQLLIGLTTPDEVRAQASATPETLRSTRLFAGFDVVLANEAGLAGGSSVTVDDVAQRFVRARSAADRVKVVATALREKVARALGVEVDHVDSSKGLADYGVDSLMGVELRNWIRRDFGVSVAVFEIMQGGKTIEDVGLLVERKRELGI</sequence>
<dbReference type="InterPro" id="IPR016036">
    <property type="entry name" value="Malonyl_transacylase_ACP-bd"/>
</dbReference>
<dbReference type="CDD" id="cd02440">
    <property type="entry name" value="AdoMet_MTases"/>
    <property type="match status" value="1"/>
</dbReference>
<dbReference type="PROSITE" id="PS00606">
    <property type="entry name" value="KS3_1"/>
    <property type="match status" value="1"/>
</dbReference>
<dbReference type="InterPro" id="IPR018201">
    <property type="entry name" value="Ketoacyl_synth_AS"/>
</dbReference>
<dbReference type="InterPro" id="IPR042104">
    <property type="entry name" value="PKS_dehydratase_sf"/>
</dbReference>
<dbReference type="Pfam" id="PF00109">
    <property type="entry name" value="ketoacyl-synt"/>
    <property type="match status" value="1"/>
</dbReference>
<organism evidence="12">
    <name type="scientific">Pestalotiopsis microspora</name>
    <dbReference type="NCBI Taxonomy" id="85828"/>
    <lineage>
        <taxon>Eukaryota</taxon>
        <taxon>Fungi</taxon>
        <taxon>Dikarya</taxon>
        <taxon>Ascomycota</taxon>
        <taxon>Pezizomycotina</taxon>
        <taxon>Sordariomycetes</taxon>
        <taxon>Xylariomycetidae</taxon>
        <taxon>Amphisphaeriales</taxon>
        <taxon>Sporocadaceae</taxon>
        <taxon>Pestalotiopsis</taxon>
    </lineage>
</organism>
<dbReference type="Gene3D" id="1.10.1200.10">
    <property type="entry name" value="ACP-like"/>
    <property type="match status" value="1"/>
</dbReference>
<dbReference type="Pfam" id="PF14765">
    <property type="entry name" value="PS-DH"/>
    <property type="match status" value="1"/>
</dbReference>
<protein>
    <submittedName>
        <fullName evidence="12">Polyketide synthase</fullName>
    </submittedName>
</protein>
<dbReference type="InterPro" id="IPR001227">
    <property type="entry name" value="Ac_transferase_dom_sf"/>
</dbReference>
<dbReference type="InterPro" id="IPR049551">
    <property type="entry name" value="PKS_DH_C"/>
</dbReference>
<reference evidence="12" key="1">
    <citation type="submission" date="2016-05" db="EMBL/GenBank/DDBJ databases">
        <authorList>
            <person name="Lavstsen T."/>
            <person name="Jespersen J.S."/>
        </authorList>
    </citation>
    <scope>NUCLEOTIDE SEQUENCE</scope>
    <source>
        <strain evidence="12">NK17</strain>
    </source>
</reference>
<evidence type="ECO:0000256" key="8">
    <source>
        <dbReference type="PROSITE-ProRule" id="PRU01363"/>
    </source>
</evidence>
<dbReference type="InterPro" id="IPR056501">
    <property type="entry name" value="NAD-bd_HRPKS_sdrA"/>
</dbReference>
<dbReference type="InterPro" id="IPR032821">
    <property type="entry name" value="PKS_assoc"/>
</dbReference>
<dbReference type="InterPro" id="IPR009081">
    <property type="entry name" value="PP-bd_ACP"/>
</dbReference>
<dbReference type="Gene3D" id="3.40.366.10">
    <property type="entry name" value="Malonyl-Coenzyme A Acyl Carrier Protein, domain 2"/>
    <property type="match status" value="1"/>
</dbReference>
<dbReference type="InterPro" id="IPR013968">
    <property type="entry name" value="PKS_KR"/>
</dbReference>
<dbReference type="SMART" id="SM00822">
    <property type="entry name" value="PKS_KR"/>
    <property type="match status" value="1"/>
</dbReference>
<dbReference type="InterPro" id="IPR011032">
    <property type="entry name" value="GroES-like_sf"/>
</dbReference>
<dbReference type="InterPro" id="IPR049900">
    <property type="entry name" value="PKS_mFAS_DH"/>
</dbReference>
<dbReference type="InterPro" id="IPR014030">
    <property type="entry name" value="Ketoacyl_synth_N"/>
</dbReference>
<dbReference type="InterPro" id="IPR016035">
    <property type="entry name" value="Acyl_Trfase/lysoPLipase"/>
</dbReference>
<evidence type="ECO:0000256" key="4">
    <source>
        <dbReference type="ARBA" id="ARBA00022857"/>
    </source>
</evidence>
<feature type="region of interest" description="N-terminal hotdog fold" evidence="8">
    <location>
        <begin position="937"/>
        <end position="1074"/>
    </location>
</feature>
<dbReference type="GO" id="GO:1901336">
    <property type="term" value="P:lactone biosynthetic process"/>
    <property type="evidence" value="ECO:0007669"/>
    <property type="project" value="UniProtKB-ARBA"/>
</dbReference>
<dbReference type="Pfam" id="PF02801">
    <property type="entry name" value="Ketoacyl-synt_C"/>
    <property type="match status" value="1"/>
</dbReference>
<dbReference type="InterPro" id="IPR036291">
    <property type="entry name" value="NAD(P)-bd_dom_sf"/>
</dbReference>
<dbReference type="SUPFAM" id="SSF51735">
    <property type="entry name" value="NAD(P)-binding Rossmann-fold domains"/>
    <property type="match status" value="2"/>
</dbReference>
<dbReference type="GO" id="GO:0031177">
    <property type="term" value="F:phosphopantetheine binding"/>
    <property type="evidence" value="ECO:0007669"/>
    <property type="project" value="InterPro"/>
</dbReference>
<feature type="domain" description="Ketosynthase family 3 (KS3)" evidence="10">
    <location>
        <begin position="3"/>
        <end position="429"/>
    </location>
</feature>
<dbReference type="Pfam" id="PF16197">
    <property type="entry name" value="KAsynt_C_assoc"/>
    <property type="match status" value="1"/>
</dbReference>
<dbReference type="InterPro" id="IPR013217">
    <property type="entry name" value="Methyltransf_12"/>
</dbReference>
<evidence type="ECO:0000256" key="1">
    <source>
        <dbReference type="ARBA" id="ARBA00022450"/>
    </source>
</evidence>
<dbReference type="Gene3D" id="3.90.180.10">
    <property type="entry name" value="Medium-chain alcohol dehydrogenases, catalytic domain"/>
    <property type="match status" value="1"/>
</dbReference>
<dbReference type="InterPro" id="IPR020806">
    <property type="entry name" value="PKS_PP-bd"/>
</dbReference>
<dbReference type="SUPFAM" id="SSF53901">
    <property type="entry name" value="Thiolase-like"/>
    <property type="match status" value="1"/>
</dbReference>
<accession>A0A1P8NTK9</accession>
<evidence type="ECO:0000256" key="2">
    <source>
        <dbReference type="ARBA" id="ARBA00022553"/>
    </source>
</evidence>
<keyword evidence="7" id="KW-0012">Acyltransferase</keyword>
<dbReference type="GO" id="GO:0006633">
    <property type="term" value="P:fatty acid biosynthetic process"/>
    <property type="evidence" value="ECO:0007669"/>
    <property type="project" value="InterPro"/>
</dbReference>
<dbReference type="Pfam" id="PF23114">
    <property type="entry name" value="NAD-bd_HRPKS_sdrA"/>
    <property type="match status" value="1"/>
</dbReference>
<dbReference type="InterPro" id="IPR050091">
    <property type="entry name" value="PKS_NRPS_Biosynth_Enz"/>
</dbReference>
<dbReference type="SUPFAM" id="SSF55048">
    <property type="entry name" value="Probable ACP-binding domain of malonyl-CoA ACP transacylase"/>
    <property type="match status" value="1"/>
</dbReference>
<dbReference type="InterPro" id="IPR020807">
    <property type="entry name" value="PKS_DH"/>
</dbReference>
<feature type="domain" description="Carrier" evidence="9">
    <location>
        <begin position="2389"/>
        <end position="2467"/>
    </location>
</feature>
<name>A0A1P8NTK9_PESMI</name>
<dbReference type="InterPro" id="IPR029063">
    <property type="entry name" value="SAM-dependent_MTases_sf"/>
</dbReference>
<dbReference type="Pfam" id="PF00698">
    <property type="entry name" value="Acyl_transf_1"/>
    <property type="match status" value="1"/>
</dbReference>
<gene>
    <name evidence="12" type="primary">pks38</name>
</gene>
<evidence type="ECO:0000259" key="11">
    <source>
        <dbReference type="PROSITE" id="PS52019"/>
    </source>
</evidence>
<dbReference type="PANTHER" id="PTHR43775:SF29">
    <property type="entry name" value="ASPERFURANONE POLYKETIDE SYNTHASE AFOG-RELATED"/>
    <property type="match status" value="1"/>
</dbReference>
<dbReference type="Pfam" id="PF21089">
    <property type="entry name" value="PKS_DH_N"/>
    <property type="match status" value="1"/>
</dbReference>
<dbReference type="Pfam" id="PF08242">
    <property type="entry name" value="Methyltransf_12"/>
    <property type="match status" value="1"/>
</dbReference>
<dbReference type="InterPro" id="IPR014043">
    <property type="entry name" value="Acyl_transferase_dom"/>
</dbReference>
<dbReference type="FunFam" id="3.40.50.720:FF:000209">
    <property type="entry name" value="Polyketide synthase Pks12"/>
    <property type="match status" value="1"/>
</dbReference>
<dbReference type="PANTHER" id="PTHR43775">
    <property type="entry name" value="FATTY ACID SYNTHASE"/>
    <property type="match status" value="1"/>
</dbReference>
<dbReference type="InterPro" id="IPR014031">
    <property type="entry name" value="Ketoacyl_synth_C"/>
</dbReference>
<dbReference type="PROSITE" id="PS52004">
    <property type="entry name" value="KS3_2"/>
    <property type="match status" value="1"/>
</dbReference>
<dbReference type="Pfam" id="PF08240">
    <property type="entry name" value="ADH_N"/>
    <property type="match status" value="1"/>
</dbReference>
<dbReference type="InterPro" id="IPR049552">
    <property type="entry name" value="PKS_DH_N"/>
</dbReference>
<dbReference type="Pfam" id="PF00550">
    <property type="entry name" value="PP-binding"/>
    <property type="match status" value="1"/>
</dbReference>
<keyword evidence="5" id="KW-0560">Oxidoreductase</keyword>
<dbReference type="Pfam" id="PF08659">
    <property type="entry name" value="KR"/>
    <property type="match status" value="1"/>
</dbReference>
<feature type="active site" description="Proton acceptor; for dehydratase activity" evidence="8">
    <location>
        <position position="969"/>
    </location>
</feature>
<dbReference type="InterPro" id="IPR013154">
    <property type="entry name" value="ADH-like_N"/>
</dbReference>
<dbReference type="InterPro" id="IPR016039">
    <property type="entry name" value="Thiolase-like"/>
</dbReference>
<dbReference type="SMART" id="SM00823">
    <property type="entry name" value="PKS_PP"/>
    <property type="match status" value="1"/>
</dbReference>
<dbReference type="SUPFAM" id="SSF52151">
    <property type="entry name" value="FabD/lysophospholipase-like"/>
    <property type="match status" value="1"/>
</dbReference>
<dbReference type="GO" id="GO:0004312">
    <property type="term" value="F:fatty acid synthase activity"/>
    <property type="evidence" value="ECO:0007669"/>
    <property type="project" value="TreeGrafter"/>
</dbReference>
<dbReference type="EMBL" id="KX190820">
    <property type="protein sequence ID" value="APX44009.1"/>
    <property type="molecule type" value="mRNA"/>
</dbReference>
<dbReference type="GO" id="GO:0004315">
    <property type="term" value="F:3-oxoacyl-[acyl-carrier-protein] synthase activity"/>
    <property type="evidence" value="ECO:0007669"/>
    <property type="project" value="InterPro"/>
</dbReference>
<evidence type="ECO:0000256" key="7">
    <source>
        <dbReference type="ARBA" id="ARBA00023315"/>
    </source>
</evidence>
<dbReference type="SMART" id="SM00829">
    <property type="entry name" value="PKS_ER"/>
    <property type="match status" value="1"/>
</dbReference>
<dbReference type="PROSITE" id="PS52019">
    <property type="entry name" value="PKS_MFAS_DH"/>
    <property type="match status" value="1"/>
</dbReference>
<dbReference type="SMART" id="SM00826">
    <property type="entry name" value="PKS_DH"/>
    <property type="match status" value="1"/>
</dbReference>
<dbReference type="PROSITE" id="PS50075">
    <property type="entry name" value="CARRIER"/>
    <property type="match status" value="1"/>
</dbReference>
<dbReference type="SMART" id="SM00827">
    <property type="entry name" value="PKS_AT"/>
    <property type="match status" value="1"/>
</dbReference>
<dbReference type="GO" id="GO:0030639">
    <property type="term" value="P:polyketide biosynthetic process"/>
    <property type="evidence" value="ECO:0007669"/>
    <property type="project" value="UniProtKB-ARBA"/>
</dbReference>
<dbReference type="InterPro" id="IPR036736">
    <property type="entry name" value="ACP-like_sf"/>
</dbReference>
<dbReference type="PROSITE" id="PS00012">
    <property type="entry name" value="PHOSPHOPANTETHEINE"/>
    <property type="match status" value="1"/>
</dbReference>
<keyword evidence="4" id="KW-0521">NADP</keyword>
<dbReference type="Gene3D" id="3.40.50.720">
    <property type="entry name" value="NAD(P)-binding Rossmann-like Domain"/>
    <property type="match status" value="1"/>
</dbReference>
<dbReference type="CDD" id="cd05274">
    <property type="entry name" value="KR_FAS_SDR_x"/>
    <property type="match status" value="1"/>
</dbReference>
<proteinExistence type="evidence at transcript level"/>
<keyword evidence="1" id="KW-0596">Phosphopantetheine</keyword>
<dbReference type="InterPro" id="IPR020843">
    <property type="entry name" value="ER"/>
</dbReference>
<evidence type="ECO:0000256" key="3">
    <source>
        <dbReference type="ARBA" id="ARBA00022679"/>
    </source>
</evidence>